<dbReference type="Proteomes" id="UP000324106">
    <property type="component" value="Chromosome"/>
</dbReference>
<dbReference type="Gene3D" id="1.10.10.10">
    <property type="entry name" value="Winged helix-like DNA-binding domain superfamily/Winged helix DNA-binding domain"/>
    <property type="match status" value="2"/>
</dbReference>
<evidence type="ECO:0000259" key="5">
    <source>
        <dbReference type="PROSITE" id="PS51077"/>
    </source>
</evidence>
<keyword evidence="3" id="KW-0804">Transcription</keyword>
<gene>
    <name evidence="7" type="ORF">DEJ46_02990</name>
</gene>
<organism evidence="7 8">
    <name type="scientific">Streptomyces venezuelae</name>
    <dbReference type="NCBI Taxonomy" id="54571"/>
    <lineage>
        <taxon>Bacteria</taxon>
        <taxon>Bacillati</taxon>
        <taxon>Actinomycetota</taxon>
        <taxon>Actinomycetes</taxon>
        <taxon>Kitasatosporales</taxon>
        <taxon>Streptomycetaceae</taxon>
        <taxon>Streptomyces</taxon>
    </lineage>
</organism>
<keyword evidence="1" id="KW-0805">Transcription regulation</keyword>
<evidence type="ECO:0000259" key="6">
    <source>
        <dbReference type="PROSITE" id="PS51078"/>
    </source>
</evidence>
<dbReference type="GO" id="GO:0003700">
    <property type="term" value="F:DNA-binding transcription factor activity"/>
    <property type="evidence" value="ECO:0007669"/>
    <property type="project" value="TreeGrafter"/>
</dbReference>
<accession>A0A5P2AMV0</accession>
<name>A0A5P2AMV0_STRVZ</name>
<dbReference type="Pfam" id="PF09339">
    <property type="entry name" value="HTH_IclR"/>
    <property type="match status" value="2"/>
</dbReference>
<dbReference type="SMART" id="SM00346">
    <property type="entry name" value="HTH_ICLR"/>
    <property type="match status" value="2"/>
</dbReference>
<dbReference type="PANTHER" id="PTHR30136:SF34">
    <property type="entry name" value="TRANSCRIPTIONAL REGULATOR"/>
    <property type="match status" value="1"/>
</dbReference>
<dbReference type="InterPro" id="IPR036388">
    <property type="entry name" value="WH-like_DNA-bd_sf"/>
</dbReference>
<dbReference type="GO" id="GO:0003677">
    <property type="term" value="F:DNA binding"/>
    <property type="evidence" value="ECO:0007669"/>
    <property type="project" value="UniProtKB-KW"/>
</dbReference>
<dbReference type="Gene3D" id="3.30.450.40">
    <property type="match status" value="2"/>
</dbReference>
<dbReference type="EMBL" id="CP029194">
    <property type="protein sequence ID" value="QES18191.1"/>
    <property type="molecule type" value="Genomic_DNA"/>
</dbReference>
<feature type="domain" description="HTH iclR-type" evidence="5">
    <location>
        <begin position="321"/>
        <end position="388"/>
    </location>
</feature>
<sequence length="576" mass="59928">MAQRTEPDGPPEELVGPLGRGLAVLRAVAAGPGSRHRPGDLARATGLARSTVDRVATTLLRLGYVRAEERDLLLAPRAAALGNAYLSSTGLPEAVGPHAVALADELDESVSVAVPDGDGVRFVAQAARRRAMAISFRAGDVLPAERCAPGALFAAGWSDAEWETWRARHREDPLDSAFPAVPPRRPSGTDGGDRTDGGGGVDGATVAEGATDAVEAGFRARARRSRTDGWAADDQLIEAGLIAVALPVRDDTGAVVCAVSVVSHTSRHDIGSLAGVALPPLRAAVAAMEAALASASSAERAEPPAGPGAAALKEELGSGFLQSLARGLDVLCAFGAVRGPARLTELARLTGLPRATARRSLITLRHLGYVREDEDGFRVLPRVLELGHARVSGLTLVEIATPHLAELVVRVHESASVAVLDGEDIRYVARVASSRIMHIDIRVGTRLPAYATSMGRVLLGALPEKEREAALAGVRPEALTPRTVATPEALAEAVAETARRGYGWVEQELEEGLRSLAAPVTDGRGRVVAAVNVALHAGRGTPEESLAELLPHLLATAAAISGDLAAVSRWSPVRVS</sequence>
<dbReference type="PROSITE" id="PS51077">
    <property type="entry name" value="HTH_ICLR"/>
    <property type="match status" value="2"/>
</dbReference>
<dbReference type="GO" id="GO:0045892">
    <property type="term" value="P:negative regulation of DNA-templated transcription"/>
    <property type="evidence" value="ECO:0007669"/>
    <property type="project" value="TreeGrafter"/>
</dbReference>
<dbReference type="Pfam" id="PF01614">
    <property type="entry name" value="IclR_C"/>
    <property type="match status" value="2"/>
</dbReference>
<dbReference type="RefSeq" id="WP_150264016.1">
    <property type="nucleotide sequence ID" value="NZ_CP029194.1"/>
</dbReference>
<dbReference type="PROSITE" id="PS51078">
    <property type="entry name" value="ICLR_ED"/>
    <property type="match status" value="2"/>
</dbReference>
<feature type="region of interest" description="Disordered" evidence="4">
    <location>
        <begin position="173"/>
        <end position="202"/>
    </location>
</feature>
<dbReference type="SUPFAM" id="SSF55781">
    <property type="entry name" value="GAF domain-like"/>
    <property type="match status" value="3"/>
</dbReference>
<dbReference type="OrthoDB" id="9807558at2"/>
<evidence type="ECO:0000256" key="2">
    <source>
        <dbReference type="ARBA" id="ARBA00023125"/>
    </source>
</evidence>
<reference evidence="7 8" key="1">
    <citation type="submission" date="2018-05" db="EMBL/GenBank/DDBJ databases">
        <title>Streptomyces venezuelae.</title>
        <authorList>
            <person name="Kim W."/>
            <person name="Lee N."/>
            <person name="Cho B.-K."/>
        </authorList>
    </citation>
    <scope>NUCLEOTIDE SEQUENCE [LARGE SCALE GENOMIC DNA]</scope>
    <source>
        <strain evidence="7 8">ATCC 15068</strain>
    </source>
</reference>
<dbReference type="InterPro" id="IPR029016">
    <property type="entry name" value="GAF-like_dom_sf"/>
</dbReference>
<dbReference type="SUPFAM" id="SSF46785">
    <property type="entry name" value="Winged helix' DNA-binding domain"/>
    <property type="match status" value="2"/>
</dbReference>
<dbReference type="InterPro" id="IPR050707">
    <property type="entry name" value="HTH_MetabolicPath_Reg"/>
</dbReference>
<dbReference type="InterPro" id="IPR014757">
    <property type="entry name" value="Tscrpt_reg_IclR_C"/>
</dbReference>
<evidence type="ECO:0000256" key="1">
    <source>
        <dbReference type="ARBA" id="ARBA00023015"/>
    </source>
</evidence>
<dbReference type="PANTHER" id="PTHR30136">
    <property type="entry name" value="HELIX-TURN-HELIX TRANSCRIPTIONAL REGULATOR, ICLR FAMILY"/>
    <property type="match status" value="1"/>
</dbReference>
<proteinExistence type="predicted"/>
<dbReference type="InterPro" id="IPR005471">
    <property type="entry name" value="Tscrpt_reg_IclR_N"/>
</dbReference>
<dbReference type="AlphaFoldDB" id="A0A5P2AMV0"/>
<keyword evidence="2" id="KW-0238">DNA-binding</keyword>
<evidence type="ECO:0000313" key="8">
    <source>
        <dbReference type="Proteomes" id="UP000324106"/>
    </source>
</evidence>
<evidence type="ECO:0000256" key="4">
    <source>
        <dbReference type="SAM" id="MobiDB-lite"/>
    </source>
</evidence>
<protein>
    <submittedName>
        <fullName evidence="7">IclR family transcriptional regulator</fullName>
    </submittedName>
</protein>
<feature type="domain" description="HTH iclR-type" evidence="5">
    <location>
        <begin position="15"/>
        <end position="76"/>
    </location>
</feature>
<evidence type="ECO:0000313" key="7">
    <source>
        <dbReference type="EMBL" id="QES18191.1"/>
    </source>
</evidence>
<dbReference type="InterPro" id="IPR036390">
    <property type="entry name" value="WH_DNA-bd_sf"/>
</dbReference>
<feature type="domain" description="IclR-ED" evidence="6">
    <location>
        <begin position="382"/>
        <end position="566"/>
    </location>
</feature>
<feature type="domain" description="IclR-ED" evidence="6">
    <location>
        <begin position="77"/>
        <end position="294"/>
    </location>
</feature>
<evidence type="ECO:0000256" key="3">
    <source>
        <dbReference type="ARBA" id="ARBA00023163"/>
    </source>
</evidence>